<evidence type="ECO:0000313" key="3">
    <source>
        <dbReference type="Proteomes" id="UP000253094"/>
    </source>
</evidence>
<evidence type="ECO:0000313" key="2">
    <source>
        <dbReference type="EMBL" id="RCG17800.1"/>
    </source>
</evidence>
<keyword evidence="3" id="KW-1185">Reference proteome</keyword>
<sequence length="347" mass="38143">MSMPMNSVIPEGHISAPTITAWLAVGTYLAGRTWHRRDWLRNHALVGEALAMHTNTRRMRTRPGLTWDTLTSDAGMSRSTMADRLRWYREHGLLTVITTGSTPATRKGNAWGRHDDARGNLAAEYALIVPIAALKELYGPHWDQVLGLYDLPVEADEEVPWPVETIPERPVSAQVGAVGDETRTPTSVVEVGDDSPTSTGDESPTSTTTTGVRVSSPTAPWPRHRTVTGRRDRVAAAQQLRVDDMTLRHVPGRELARLLRPLFDAGATLADAHHAVNVHPVHGQWTHPTVVLGTGRWRDRRQAKRLQALLRARVDAWFGSDGQLVATLPSQVATAGSLPSERREGTP</sequence>
<feature type="region of interest" description="Disordered" evidence="1">
    <location>
        <begin position="177"/>
        <end position="226"/>
    </location>
</feature>
<protein>
    <submittedName>
        <fullName evidence="2">Uncharacterized protein</fullName>
    </submittedName>
</protein>
<dbReference type="Proteomes" id="UP000253094">
    <property type="component" value="Unassembled WGS sequence"/>
</dbReference>
<evidence type="ECO:0000256" key="1">
    <source>
        <dbReference type="SAM" id="MobiDB-lite"/>
    </source>
</evidence>
<accession>A0A367EKT0</accession>
<dbReference type="AlphaFoldDB" id="A0A367EKT0"/>
<name>A0A367EKT0_9ACTN</name>
<proteinExistence type="predicted"/>
<feature type="compositionally biased region" description="Low complexity" evidence="1">
    <location>
        <begin position="194"/>
        <end position="218"/>
    </location>
</feature>
<comment type="caution">
    <text evidence="2">The sequence shown here is derived from an EMBL/GenBank/DDBJ whole genome shotgun (WGS) entry which is preliminary data.</text>
</comment>
<gene>
    <name evidence="2" type="ORF">DQ384_39585</name>
</gene>
<dbReference type="RefSeq" id="WP_114034033.1">
    <property type="nucleotide sequence ID" value="NZ_QOIL01000040.1"/>
</dbReference>
<reference evidence="2 3" key="1">
    <citation type="submission" date="2018-06" db="EMBL/GenBank/DDBJ databases">
        <title>Sphaerisporangium craniellae sp. nov., isolated from a marine sponge in the South China Sea.</title>
        <authorList>
            <person name="Li L."/>
        </authorList>
    </citation>
    <scope>NUCLEOTIDE SEQUENCE [LARGE SCALE GENOMIC DNA]</scope>
    <source>
        <strain evidence="2 3">CCTCC AA 208026</strain>
    </source>
</reference>
<dbReference type="EMBL" id="QOIL01000040">
    <property type="protein sequence ID" value="RCG17800.1"/>
    <property type="molecule type" value="Genomic_DNA"/>
</dbReference>
<organism evidence="2 3">
    <name type="scientific">Sphaerisporangium album</name>
    <dbReference type="NCBI Taxonomy" id="509200"/>
    <lineage>
        <taxon>Bacteria</taxon>
        <taxon>Bacillati</taxon>
        <taxon>Actinomycetota</taxon>
        <taxon>Actinomycetes</taxon>
        <taxon>Streptosporangiales</taxon>
        <taxon>Streptosporangiaceae</taxon>
        <taxon>Sphaerisporangium</taxon>
    </lineage>
</organism>